<protein>
    <submittedName>
        <fullName evidence="10">Undecaprenyl-phosphate galactosephosphotransferase</fullName>
        <ecNumber evidence="10">2.7.8.6</ecNumber>
    </submittedName>
</protein>
<feature type="region of interest" description="Disordered" evidence="7">
    <location>
        <begin position="1"/>
        <end position="22"/>
    </location>
</feature>
<proteinExistence type="inferred from homology"/>
<dbReference type="PANTHER" id="PTHR30576:SF10">
    <property type="entry name" value="SLL5057 PROTEIN"/>
    <property type="match status" value="1"/>
</dbReference>
<dbReference type="Pfam" id="PF02397">
    <property type="entry name" value="Bac_transf"/>
    <property type="match status" value="1"/>
</dbReference>
<dbReference type="InterPro" id="IPR003362">
    <property type="entry name" value="Bact_transf"/>
</dbReference>
<name>H0E5G0_9ACTN</name>
<feature type="transmembrane region" description="Helical" evidence="8">
    <location>
        <begin position="291"/>
        <end position="315"/>
    </location>
</feature>
<feature type="domain" description="Bacterial sugar transferase" evidence="9">
    <location>
        <begin position="289"/>
        <end position="477"/>
    </location>
</feature>
<gene>
    <name evidence="10" type="ORF">PAI11_20510</name>
</gene>
<evidence type="ECO:0000259" key="9">
    <source>
        <dbReference type="Pfam" id="PF02397"/>
    </source>
</evidence>
<dbReference type="GO" id="GO:0016020">
    <property type="term" value="C:membrane"/>
    <property type="evidence" value="ECO:0007669"/>
    <property type="project" value="UniProtKB-SubCell"/>
</dbReference>
<dbReference type="AlphaFoldDB" id="H0E5G0"/>
<evidence type="ECO:0000256" key="1">
    <source>
        <dbReference type="ARBA" id="ARBA00004141"/>
    </source>
</evidence>
<reference evidence="10 11" key="1">
    <citation type="journal article" date="2013" name="Biodegradation">
        <title>Quantitative proteomic analysis of ibuprofen-degrading Patulibacter sp. strain I11.</title>
        <authorList>
            <person name="Almeida B."/>
            <person name="Kjeldal H."/>
            <person name="Lolas I."/>
            <person name="Knudsen A.D."/>
            <person name="Carvalho G."/>
            <person name="Nielsen K.L."/>
            <person name="Barreto Crespo M.T."/>
            <person name="Stensballe A."/>
            <person name="Nielsen J.L."/>
        </authorList>
    </citation>
    <scope>NUCLEOTIDE SEQUENCE [LARGE SCALE GENOMIC DNA]</scope>
    <source>
        <strain evidence="10 11">I11</strain>
    </source>
</reference>
<dbReference type="PANTHER" id="PTHR30576">
    <property type="entry name" value="COLANIC BIOSYNTHESIS UDP-GLUCOSE LIPID CARRIER TRANSFERASE"/>
    <property type="match status" value="1"/>
</dbReference>
<evidence type="ECO:0000256" key="5">
    <source>
        <dbReference type="ARBA" id="ARBA00022989"/>
    </source>
</evidence>
<dbReference type="NCBIfam" id="TIGR03025">
    <property type="entry name" value="EPS_sugtrans"/>
    <property type="match status" value="1"/>
</dbReference>
<keyword evidence="11" id="KW-1185">Reference proteome</keyword>
<evidence type="ECO:0000313" key="10">
    <source>
        <dbReference type="EMBL" id="EHN11088.1"/>
    </source>
</evidence>
<keyword evidence="4 8" id="KW-0812">Transmembrane</keyword>
<comment type="subcellular location">
    <subcellularLocation>
        <location evidence="1">Membrane</location>
        <topology evidence="1">Multi-pass membrane protein</topology>
    </subcellularLocation>
</comment>
<evidence type="ECO:0000256" key="6">
    <source>
        <dbReference type="ARBA" id="ARBA00023136"/>
    </source>
</evidence>
<dbReference type="EMBL" id="AGUD01000171">
    <property type="protein sequence ID" value="EHN11088.1"/>
    <property type="molecule type" value="Genomic_DNA"/>
</dbReference>
<accession>H0E5G0</accession>
<comment type="caution">
    <text evidence="10">The sequence shown here is derived from an EMBL/GenBank/DDBJ whole genome shotgun (WGS) entry which is preliminary data.</text>
</comment>
<evidence type="ECO:0000256" key="2">
    <source>
        <dbReference type="ARBA" id="ARBA00006464"/>
    </source>
</evidence>
<evidence type="ECO:0000256" key="4">
    <source>
        <dbReference type="ARBA" id="ARBA00022692"/>
    </source>
</evidence>
<evidence type="ECO:0000256" key="3">
    <source>
        <dbReference type="ARBA" id="ARBA00022679"/>
    </source>
</evidence>
<dbReference type="OrthoDB" id="9808602at2"/>
<dbReference type="InterPro" id="IPR017475">
    <property type="entry name" value="EPS_sugar_tfrase"/>
</dbReference>
<feature type="transmembrane region" description="Helical" evidence="8">
    <location>
        <begin position="131"/>
        <end position="150"/>
    </location>
</feature>
<sequence>MLLDARSPSGESTSGQRVDKATAAATRYDPGQRQSVRRRLLALTDGLSYLGALALLFLARGDQIGSLVIPLALVGCAVLIVVAKMLRLYDMDVQRLIPSTLDEVPRLVVAVSVTLVVVTFFVAPVRTTDSLTRWDLLALWVMTLLFLPPLRSAARGLAHRLTPPERVAIVGDDALSAVLTSSFAYRPRHVTLVDVVPAVDHVNHPGLASEIASRCLDRGVERVVLVSDAFDADLALELLRQLRHASVAVSVVPRVAEETGARVLVEHLDGIGVMGVPPIARTRSTLVLKRVFDLLIAIPMFCALLPLMGVIALVIRLDSRGPVLFRQQRIGRNGEPFTMLKFRTMVDGAHEARADLRHLNVHADHRLFKIPDDPRITRVGAILRRASLDELPQLINVLRGDMSIVGPRPLVAEEDGHVVGWHRRRLDITPGLTGPWQVLQGHAVPFDAMVKIDYLYVLEWSPWTDVKIILRTLPVVLGLRSL</sequence>
<dbReference type="GO" id="GO:0047360">
    <property type="term" value="F:undecaprenyl-phosphate galactose phosphotransferase activity"/>
    <property type="evidence" value="ECO:0007669"/>
    <property type="project" value="UniProtKB-EC"/>
</dbReference>
<feature type="transmembrane region" description="Helical" evidence="8">
    <location>
        <begin position="64"/>
        <end position="86"/>
    </location>
</feature>
<feature type="transmembrane region" description="Helical" evidence="8">
    <location>
        <begin position="107"/>
        <end position="125"/>
    </location>
</feature>
<keyword evidence="5 8" id="KW-1133">Transmembrane helix</keyword>
<evidence type="ECO:0000256" key="7">
    <source>
        <dbReference type="SAM" id="MobiDB-lite"/>
    </source>
</evidence>
<keyword evidence="6 8" id="KW-0472">Membrane</keyword>
<comment type="similarity">
    <text evidence="2">Belongs to the bacterial sugar transferase family.</text>
</comment>
<keyword evidence="3 10" id="KW-0808">Transferase</keyword>
<dbReference type="PATRIC" id="fig|1097667.3.peg.2033"/>
<dbReference type="RefSeq" id="WP_007574419.1">
    <property type="nucleotide sequence ID" value="NZ_AGUD01000171.1"/>
</dbReference>
<evidence type="ECO:0000313" key="11">
    <source>
        <dbReference type="Proteomes" id="UP000005143"/>
    </source>
</evidence>
<feature type="transmembrane region" description="Helical" evidence="8">
    <location>
        <begin position="40"/>
        <end position="58"/>
    </location>
</feature>
<evidence type="ECO:0000256" key="8">
    <source>
        <dbReference type="SAM" id="Phobius"/>
    </source>
</evidence>
<organism evidence="10 11">
    <name type="scientific">Patulibacter medicamentivorans</name>
    <dbReference type="NCBI Taxonomy" id="1097667"/>
    <lineage>
        <taxon>Bacteria</taxon>
        <taxon>Bacillati</taxon>
        <taxon>Actinomycetota</taxon>
        <taxon>Thermoleophilia</taxon>
        <taxon>Solirubrobacterales</taxon>
        <taxon>Patulibacteraceae</taxon>
        <taxon>Patulibacter</taxon>
    </lineage>
</organism>
<dbReference type="EC" id="2.7.8.6" evidence="10"/>
<dbReference type="Proteomes" id="UP000005143">
    <property type="component" value="Unassembled WGS sequence"/>
</dbReference>